<dbReference type="EMBL" id="CADCTK010000054">
    <property type="protein sequence ID" value="CAA9213802.1"/>
    <property type="molecule type" value="Genomic_DNA"/>
</dbReference>
<feature type="transmembrane region" description="Helical" evidence="2">
    <location>
        <begin position="89"/>
        <end position="110"/>
    </location>
</feature>
<protein>
    <recommendedName>
        <fullName evidence="3">VTT domain-containing protein</fullName>
    </recommendedName>
</protein>
<gene>
    <name evidence="4" type="ORF">AVDCRST_MAG26-231</name>
</gene>
<feature type="transmembrane region" description="Helical" evidence="2">
    <location>
        <begin position="24"/>
        <end position="45"/>
    </location>
</feature>
<accession>A0A6J4H5S2</accession>
<dbReference type="AlphaFoldDB" id="A0A6J4H5S2"/>
<feature type="transmembrane region" description="Helical" evidence="2">
    <location>
        <begin position="52"/>
        <end position="77"/>
    </location>
</feature>
<dbReference type="PANTHER" id="PTHR42709">
    <property type="entry name" value="ALKALINE PHOSPHATASE LIKE PROTEIN"/>
    <property type="match status" value="1"/>
</dbReference>
<feature type="transmembrane region" description="Helical" evidence="2">
    <location>
        <begin position="131"/>
        <end position="151"/>
    </location>
</feature>
<comment type="similarity">
    <text evidence="1">Belongs to the DedA family.</text>
</comment>
<keyword evidence="2" id="KW-1133">Transmembrane helix</keyword>
<reference evidence="4" key="1">
    <citation type="submission" date="2020-02" db="EMBL/GenBank/DDBJ databases">
        <authorList>
            <person name="Meier V. D."/>
        </authorList>
    </citation>
    <scope>NUCLEOTIDE SEQUENCE</scope>
    <source>
        <strain evidence="4">AVDCRST_MAG26</strain>
    </source>
</reference>
<keyword evidence="2" id="KW-0812">Transmembrane</keyword>
<proteinExistence type="inferred from homology"/>
<evidence type="ECO:0000259" key="3">
    <source>
        <dbReference type="Pfam" id="PF09335"/>
    </source>
</evidence>
<name>A0A6J4H5S2_9CHLR</name>
<organism evidence="4">
    <name type="scientific">uncultured Chloroflexia bacterium</name>
    <dbReference type="NCBI Taxonomy" id="1672391"/>
    <lineage>
        <taxon>Bacteria</taxon>
        <taxon>Bacillati</taxon>
        <taxon>Chloroflexota</taxon>
        <taxon>Chloroflexia</taxon>
        <taxon>environmental samples</taxon>
    </lineage>
</organism>
<evidence type="ECO:0000313" key="4">
    <source>
        <dbReference type="EMBL" id="CAA9213802.1"/>
    </source>
</evidence>
<sequence length="196" mass="20525">MNRETGLAPGEQRRPSVPGAGFPWQPVLTLAGTVVLTLALVLLPFDPAGLGVYGYGVLFVLTLLSSATIVLPSPALAAALQASRVLDPLLVGLVSGLAAGIGEITGYLAGRSGTELVHLRSRPLGRHIAGYVERWGITTVFILAAIPLPLIDLAGLAAGALGMRFWKFEAACIAGKTLRFVGVAFLGRAMHTWGWF</sequence>
<keyword evidence="2" id="KW-0472">Membrane</keyword>
<evidence type="ECO:0000256" key="1">
    <source>
        <dbReference type="ARBA" id="ARBA00010792"/>
    </source>
</evidence>
<dbReference type="InterPro" id="IPR032816">
    <property type="entry name" value="VTT_dom"/>
</dbReference>
<evidence type="ECO:0000256" key="2">
    <source>
        <dbReference type="SAM" id="Phobius"/>
    </source>
</evidence>
<dbReference type="InterPro" id="IPR051311">
    <property type="entry name" value="DedA_domain"/>
</dbReference>
<feature type="domain" description="VTT" evidence="3">
    <location>
        <begin position="80"/>
        <end position="188"/>
    </location>
</feature>
<dbReference type="Pfam" id="PF09335">
    <property type="entry name" value="VTT_dom"/>
    <property type="match status" value="1"/>
</dbReference>